<reference evidence="7 8" key="1">
    <citation type="journal article" date="2020" name="IScience">
        <title>Genome Sequencing of the Endangered Kingdonia uniflora (Circaeasteraceae, Ranunculales) Reveals Potential Mechanisms of Evolutionary Specialization.</title>
        <authorList>
            <person name="Sun Y."/>
            <person name="Deng T."/>
            <person name="Zhang A."/>
            <person name="Moore M.J."/>
            <person name="Landis J.B."/>
            <person name="Lin N."/>
            <person name="Zhang H."/>
            <person name="Zhang X."/>
            <person name="Huang J."/>
            <person name="Zhang X."/>
            <person name="Sun H."/>
            <person name="Wang H."/>
        </authorList>
    </citation>
    <scope>NUCLEOTIDE SEQUENCE [LARGE SCALE GENOMIC DNA]</scope>
    <source>
        <strain evidence="7">TB1705</strain>
        <tissue evidence="7">Leaf</tissue>
    </source>
</reference>
<evidence type="ECO:0000256" key="4">
    <source>
        <dbReference type="ARBA" id="ARBA00022989"/>
    </source>
</evidence>
<evidence type="ECO:0000313" key="7">
    <source>
        <dbReference type="EMBL" id="KAF6166586.1"/>
    </source>
</evidence>
<dbReference type="EMBL" id="JACGCM010000786">
    <property type="protein sequence ID" value="KAF6166586.1"/>
    <property type="molecule type" value="Genomic_DNA"/>
</dbReference>
<keyword evidence="8" id="KW-1185">Reference proteome</keyword>
<dbReference type="InterPro" id="IPR007749">
    <property type="entry name" value="DUF677"/>
</dbReference>
<protein>
    <submittedName>
        <fullName evidence="7">Uncharacterized protein</fullName>
    </submittedName>
</protein>
<gene>
    <name evidence="7" type="ORF">GIB67_005448</name>
</gene>
<comment type="caution">
    <text evidence="7">The sequence shown here is derived from an EMBL/GenBank/DDBJ whole genome shotgun (WGS) entry which is preliminary data.</text>
</comment>
<keyword evidence="4" id="KW-1133">Transmembrane helix</keyword>
<dbReference type="OrthoDB" id="1739666at2759"/>
<dbReference type="PANTHER" id="PTHR31113">
    <property type="entry name" value="UPF0496 PROTEIN 3-RELATED"/>
    <property type="match status" value="1"/>
</dbReference>
<comment type="similarity">
    <text evidence="2">Belongs to the UPF0496 family.</text>
</comment>
<dbReference type="Pfam" id="PF05055">
    <property type="entry name" value="DUF677"/>
    <property type="match status" value="1"/>
</dbReference>
<evidence type="ECO:0000256" key="3">
    <source>
        <dbReference type="ARBA" id="ARBA00022692"/>
    </source>
</evidence>
<keyword evidence="5" id="KW-0472">Membrane</keyword>
<name>A0A7J7NHB9_9MAGN</name>
<keyword evidence="6" id="KW-0175">Coiled coil</keyword>
<evidence type="ECO:0000313" key="8">
    <source>
        <dbReference type="Proteomes" id="UP000541444"/>
    </source>
</evidence>
<evidence type="ECO:0000256" key="6">
    <source>
        <dbReference type="SAM" id="Coils"/>
    </source>
</evidence>
<comment type="subcellular location">
    <subcellularLocation>
        <location evidence="1">Membrane</location>
    </subcellularLocation>
</comment>
<evidence type="ECO:0000256" key="1">
    <source>
        <dbReference type="ARBA" id="ARBA00004370"/>
    </source>
</evidence>
<proteinExistence type="inferred from homology"/>
<dbReference type="Proteomes" id="UP000541444">
    <property type="component" value="Unassembled WGS sequence"/>
</dbReference>
<sequence length="95" mass="10725">MQAGTCITIKDLDSIRVLVDQLEVEIESLMRNANFSLGEGKGRVKFGIEEIKKKVGVFMKNIEDLSEHADGCSRDIRRARTVVIQRIIKHPNTNT</sequence>
<dbReference type="PANTHER" id="PTHR31113:SF3">
    <property type="entry name" value="UPF0496 PROTEIN 1"/>
    <property type="match status" value="1"/>
</dbReference>
<dbReference type="GO" id="GO:0016020">
    <property type="term" value="C:membrane"/>
    <property type="evidence" value="ECO:0007669"/>
    <property type="project" value="UniProtKB-SubCell"/>
</dbReference>
<evidence type="ECO:0000256" key="5">
    <source>
        <dbReference type="ARBA" id="ARBA00023136"/>
    </source>
</evidence>
<keyword evidence="3" id="KW-0812">Transmembrane</keyword>
<evidence type="ECO:0000256" key="2">
    <source>
        <dbReference type="ARBA" id="ARBA00009074"/>
    </source>
</evidence>
<accession>A0A7J7NHB9</accession>
<dbReference type="AlphaFoldDB" id="A0A7J7NHB9"/>
<organism evidence="7 8">
    <name type="scientific">Kingdonia uniflora</name>
    <dbReference type="NCBI Taxonomy" id="39325"/>
    <lineage>
        <taxon>Eukaryota</taxon>
        <taxon>Viridiplantae</taxon>
        <taxon>Streptophyta</taxon>
        <taxon>Embryophyta</taxon>
        <taxon>Tracheophyta</taxon>
        <taxon>Spermatophyta</taxon>
        <taxon>Magnoliopsida</taxon>
        <taxon>Ranunculales</taxon>
        <taxon>Circaeasteraceae</taxon>
        <taxon>Kingdonia</taxon>
    </lineage>
</organism>
<feature type="coiled-coil region" evidence="6">
    <location>
        <begin position="12"/>
        <end position="39"/>
    </location>
</feature>